<evidence type="ECO:0000313" key="4">
    <source>
        <dbReference type="EMBL" id="KAK7054273.1"/>
    </source>
</evidence>
<sequence length="481" mass="52796">MSRARRSKSQVGAVIDGVSVLDKLVGTSSWLKISRILGKHALLTHPKTFFTAQVSSAPYSSQFVVDLFFIIRERVEELRTLISAEEEQFKSIVAEIDEIRAGQKDEEIKARISAHPTPEKEVLAADVVDIVLKDDTPEVEVQSSTTETVQDTIQDEEPVREEEGTSDTDASIDAATPQPEPEPEPELEHEPEAQETVGIIEPAVEVQEPVEPPATVDAVVEEPVIEIETPNAPEETVTLPDDSEMLRVVDDAEAVAQPPSKPASRASDSASAPAPEEGMSTRRSSRRRPSITTALPPPPAKKRGRPPKNVEPEVEAEQESTPAPTTNEPTPAMEDPQPEEGNPTITGETQASYFGGVGFTPCKQRPREESEPVDDDEQVSSFFVFLSQKLKSRSGAGPSALRRRTTGRTEEQTSETIKAKVKDGIIGNSLEYQRDIYLMFANAMMYNRPGSDVHAMAEDMMVESDSHINTFRQTEGFVKSR</sequence>
<organism evidence="4 5">
    <name type="scientific">Favolaschia claudopus</name>
    <dbReference type="NCBI Taxonomy" id="2862362"/>
    <lineage>
        <taxon>Eukaryota</taxon>
        <taxon>Fungi</taxon>
        <taxon>Dikarya</taxon>
        <taxon>Basidiomycota</taxon>
        <taxon>Agaricomycotina</taxon>
        <taxon>Agaricomycetes</taxon>
        <taxon>Agaricomycetidae</taxon>
        <taxon>Agaricales</taxon>
        <taxon>Marasmiineae</taxon>
        <taxon>Mycenaceae</taxon>
        <taxon>Favolaschia</taxon>
    </lineage>
</organism>
<dbReference type="PANTHER" id="PTHR15398:SF4">
    <property type="entry name" value="BROMODOMAIN-CONTAINING PROTEIN 8 ISOFORM X1"/>
    <property type="match status" value="1"/>
</dbReference>
<proteinExistence type="predicted"/>
<feature type="compositionally biased region" description="Acidic residues" evidence="2">
    <location>
        <begin position="153"/>
        <end position="166"/>
    </location>
</feature>
<dbReference type="AlphaFoldDB" id="A0AAW0DPA9"/>
<dbReference type="GO" id="GO:0006325">
    <property type="term" value="P:chromatin organization"/>
    <property type="evidence" value="ECO:0007669"/>
    <property type="project" value="UniProtKB-ARBA"/>
</dbReference>
<evidence type="ECO:0000259" key="3">
    <source>
        <dbReference type="Pfam" id="PF00439"/>
    </source>
</evidence>
<dbReference type="SUPFAM" id="SSF47370">
    <property type="entry name" value="Bromodomain"/>
    <property type="match status" value="1"/>
</dbReference>
<reference evidence="4 5" key="1">
    <citation type="journal article" date="2024" name="J Genomics">
        <title>Draft genome sequencing and assembly of Favolaschia claudopus CIRM-BRFM 2984 isolated from oak limbs.</title>
        <authorList>
            <person name="Navarro D."/>
            <person name="Drula E."/>
            <person name="Chaduli D."/>
            <person name="Cazenave R."/>
            <person name="Ahrendt S."/>
            <person name="Wang J."/>
            <person name="Lipzen A."/>
            <person name="Daum C."/>
            <person name="Barry K."/>
            <person name="Grigoriev I.V."/>
            <person name="Favel A."/>
            <person name="Rosso M.N."/>
            <person name="Martin F."/>
        </authorList>
    </citation>
    <scope>NUCLEOTIDE SEQUENCE [LARGE SCALE GENOMIC DNA]</scope>
    <source>
        <strain evidence="4 5">CIRM-BRFM 2984</strain>
    </source>
</reference>
<feature type="compositionally biased region" description="Polar residues" evidence="2">
    <location>
        <begin position="141"/>
        <end position="152"/>
    </location>
</feature>
<dbReference type="Proteomes" id="UP001362999">
    <property type="component" value="Unassembled WGS sequence"/>
</dbReference>
<evidence type="ECO:0000313" key="5">
    <source>
        <dbReference type="Proteomes" id="UP001362999"/>
    </source>
</evidence>
<name>A0AAW0DPA9_9AGAR</name>
<feature type="region of interest" description="Disordered" evidence="2">
    <location>
        <begin position="138"/>
        <end position="193"/>
    </location>
</feature>
<dbReference type="Gene3D" id="1.20.920.10">
    <property type="entry name" value="Bromodomain-like"/>
    <property type="match status" value="1"/>
</dbReference>
<feature type="region of interest" description="Disordered" evidence="2">
    <location>
        <begin position="224"/>
        <end position="379"/>
    </location>
</feature>
<dbReference type="GO" id="GO:0035267">
    <property type="term" value="C:NuA4 histone acetyltransferase complex"/>
    <property type="evidence" value="ECO:0007669"/>
    <property type="project" value="TreeGrafter"/>
</dbReference>
<comment type="caution">
    <text evidence="4">The sequence shown here is derived from an EMBL/GenBank/DDBJ whole genome shotgun (WGS) entry which is preliminary data.</text>
</comment>
<feature type="compositionally biased region" description="Low complexity" evidence="2">
    <location>
        <begin position="262"/>
        <end position="275"/>
    </location>
</feature>
<dbReference type="InterPro" id="IPR036427">
    <property type="entry name" value="Bromodomain-like_sf"/>
</dbReference>
<dbReference type="InterPro" id="IPR001487">
    <property type="entry name" value="Bromodomain"/>
</dbReference>
<gene>
    <name evidence="4" type="ORF">R3P38DRAFT_2856739</name>
</gene>
<feature type="compositionally biased region" description="Low complexity" evidence="2">
    <location>
        <begin position="321"/>
        <end position="332"/>
    </location>
</feature>
<dbReference type="EMBL" id="JAWWNJ010000006">
    <property type="protein sequence ID" value="KAK7054273.1"/>
    <property type="molecule type" value="Genomic_DNA"/>
</dbReference>
<protein>
    <submittedName>
        <fullName evidence="4">Bromo domain-containing protein</fullName>
    </submittedName>
</protein>
<feature type="domain" description="Bromo" evidence="3">
    <location>
        <begin position="415"/>
        <end position="458"/>
    </location>
</feature>
<dbReference type="Pfam" id="PF00439">
    <property type="entry name" value="Bromodomain"/>
    <property type="match status" value="1"/>
</dbReference>
<keyword evidence="1" id="KW-0103">Bromodomain</keyword>
<evidence type="ECO:0000256" key="1">
    <source>
        <dbReference type="ARBA" id="ARBA00023117"/>
    </source>
</evidence>
<feature type="region of interest" description="Disordered" evidence="2">
    <location>
        <begin position="393"/>
        <end position="413"/>
    </location>
</feature>
<keyword evidence="5" id="KW-1185">Reference proteome</keyword>
<accession>A0AAW0DPA9</accession>
<feature type="compositionally biased region" description="Polar residues" evidence="2">
    <location>
        <begin position="343"/>
        <end position="352"/>
    </location>
</feature>
<evidence type="ECO:0000256" key="2">
    <source>
        <dbReference type="SAM" id="MobiDB-lite"/>
    </source>
</evidence>
<dbReference type="PANTHER" id="PTHR15398">
    <property type="entry name" value="BROMODOMAIN-CONTAINING PROTEIN 8"/>
    <property type="match status" value="1"/>
</dbReference>